<dbReference type="EMBL" id="JABVXQ010000010">
    <property type="protein sequence ID" value="KAF6088276.1"/>
    <property type="molecule type" value="Genomic_DNA"/>
</dbReference>
<feature type="compositionally biased region" description="Low complexity" evidence="1">
    <location>
        <begin position="59"/>
        <end position="83"/>
    </location>
</feature>
<comment type="caution">
    <text evidence="2">The sequence shown here is derived from an EMBL/GenBank/DDBJ whole genome shotgun (WGS) entry which is preliminary data.</text>
</comment>
<organism evidence="2 3">
    <name type="scientific">Phyllostomus discolor</name>
    <name type="common">pale spear-nosed bat</name>
    <dbReference type="NCBI Taxonomy" id="89673"/>
    <lineage>
        <taxon>Eukaryota</taxon>
        <taxon>Metazoa</taxon>
        <taxon>Chordata</taxon>
        <taxon>Craniata</taxon>
        <taxon>Vertebrata</taxon>
        <taxon>Euteleostomi</taxon>
        <taxon>Mammalia</taxon>
        <taxon>Eutheria</taxon>
        <taxon>Laurasiatheria</taxon>
        <taxon>Chiroptera</taxon>
        <taxon>Yangochiroptera</taxon>
        <taxon>Phyllostomidae</taxon>
        <taxon>Phyllostominae</taxon>
        <taxon>Phyllostomus</taxon>
    </lineage>
</organism>
<reference evidence="2 3" key="1">
    <citation type="journal article" date="2020" name="Nature">
        <title>Six reference-quality genomes reveal evolution of bat adaptations.</title>
        <authorList>
            <person name="Jebb D."/>
            <person name="Huang Z."/>
            <person name="Pippel M."/>
            <person name="Hughes G.M."/>
            <person name="Lavrichenko K."/>
            <person name="Devanna P."/>
            <person name="Winkler S."/>
            <person name="Jermiin L.S."/>
            <person name="Skirmuntt E.C."/>
            <person name="Katzourakis A."/>
            <person name="Burkitt-Gray L."/>
            <person name="Ray D.A."/>
            <person name="Sullivan K.A.M."/>
            <person name="Roscito J.G."/>
            <person name="Kirilenko B.M."/>
            <person name="Davalos L.M."/>
            <person name="Corthals A.P."/>
            <person name="Power M.L."/>
            <person name="Jones G."/>
            <person name="Ransome R.D."/>
            <person name="Dechmann D.K.N."/>
            <person name="Locatelli A.G."/>
            <person name="Puechmaille S.J."/>
            <person name="Fedrigo O."/>
            <person name="Jarvis E.D."/>
            <person name="Hiller M."/>
            <person name="Vernes S.C."/>
            <person name="Myers E.W."/>
            <person name="Teeling E.C."/>
        </authorList>
    </citation>
    <scope>NUCLEOTIDE SEQUENCE [LARGE SCALE GENOMIC DNA]</scope>
    <source>
        <strain evidence="2">Bat1K_MPI-CBG_1</strain>
    </source>
</reference>
<evidence type="ECO:0000313" key="3">
    <source>
        <dbReference type="Proteomes" id="UP000664940"/>
    </source>
</evidence>
<proteinExistence type="predicted"/>
<feature type="compositionally biased region" description="Basic residues" evidence="1">
    <location>
        <begin position="37"/>
        <end position="49"/>
    </location>
</feature>
<sequence length="126" mass="13734">MQRSPSSLSWEVRGHIYRQHFLKTCFSAGRLPSALPRKHLTLSRRRARRSWTGPGSPGAGRAAPGPQRAAAAFQTSLSSSRVPPLQPPPPASHRQALCSMPAWVENLGVGLTAVNRVRRSQSQAFS</sequence>
<feature type="region of interest" description="Disordered" evidence="1">
    <location>
        <begin position="37"/>
        <end position="94"/>
    </location>
</feature>
<name>A0A833ZC95_9CHIR</name>
<gene>
    <name evidence="2" type="ORF">HJG60_008132</name>
</gene>
<dbReference type="Proteomes" id="UP000664940">
    <property type="component" value="Unassembled WGS sequence"/>
</dbReference>
<protein>
    <submittedName>
        <fullName evidence="2">Uncharacterized protein</fullName>
    </submittedName>
</protein>
<dbReference type="AlphaFoldDB" id="A0A833ZC95"/>
<evidence type="ECO:0000256" key="1">
    <source>
        <dbReference type="SAM" id="MobiDB-lite"/>
    </source>
</evidence>
<evidence type="ECO:0000313" key="2">
    <source>
        <dbReference type="EMBL" id="KAF6088276.1"/>
    </source>
</evidence>
<accession>A0A833ZC95</accession>